<sequence>MLLVVVVFAIANGFARDLVQHVCTNNRVNKNRTVKDVAIVEMRHPCRTHQKPRTVVVGWPRMRAPVPLPSKEADD</sequence>
<proteinExistence type="predicted"/>
<feature type="signal peptide" evidence="1">
    <location>
        <begin position="1"/>
        <end position="15"/>
    </location>
</feature>
<evidence type="ECO:0000313" key="2">
    <source>
        <dbReference type="EMBL" id="MBW47073.1"/>
    </source>
</evidence>
<organism evidence="2">
    <name type="scientific">Anopheles triannulatus</name>
    <dbReference type="NCBI Taxonomy" id="58253"/>
    <lineage>
        <taxon>Eukaryota</taxon>
        <taxon>Metazoa</taxon>
        <taxon>Ecdysozoa</taxon>
        <taxon>Arthropoda</taxon>
        <taxon>Hexapoda</taxon>
        <taxon>Insecta</taxon>
        <taxon>Pterygota</taxon>
        <taxon>Neoptera</taxon>
        <taxon>Endopterygota</taxon>
        <taxon>Diptera</taxon>
        <taxon>Nematocera</taxon>
        <taxon>Culicoidea</taxon>
        <taxon>Culicidae</taxon>
        <taxon>Anophelinae</taxon>
        <taxon>Anopheles</taxon>
    </lineage>
</organism>
<feature type="chain" id="PRO_5014888921" evidence="1">
    <location>
        <begin position="16"/>
        <end position="75"/>
    </location>
</feature>
<protein>
    <submittedName>
        <fullName evidence="2">Putative secreted protein</fullName>
    </submittedName>
</protein>
<accession>A0A2M4B208</accession>
<name>A0A2M4B208_9DIPT</name>
<keyword evidence="1" id="KW-0732">Signal</keyword>
<dbReference type="EMBL" id="GGFK01013752">
    <property type="protein sequence ID" value="MBW47073.1"/>
    <property type="molecule type" value="Transcribed_RNA"/>
</dbReference>
<dbReference type="AlphaFoldDB" id="A0A2M4B208"/>
<reference evidence="2" key="1">
    <citation type="submission" date="2018-01" db="EMBL/GenBank/DDBJ databases">
        <title>An insight into the sialome of Amazonian anophelines.</title>
        <authorList>
            <person name="Ribeiro J.M."/>
            <person name="Scarpassa V."/>
            <person name="Calvo E."/>
        </authorList>
    </citation>
    <scope>NUCLEOTIDE SEQUENCE</scope>
    <source>
        <tissue evidence="2">Salivary glands</tissue>
    </source>
</reference>
<evidence type="ECO:0000256" key="1">
    <source>
        <dbReference type="SAM" id="SignalP"/>
    </source>
</evidence>